<sequence>MVTYSKRISVSDKTITSDVSEINDNEPVDILIKKLENIFGSWISTKERLVRIASYILKCN</sequence>
<reference evidence="3" key="1">
    <citation type="submission" date="2017-02" db="UniProtKB">
        <authorList>
            <consortium name="WormBaseParasite"/>
        </authorList>
    </citation>
    <scope>IDENTIFICATION</scope>
</reference>
<dbReference type="STRING" id="6280.A0A0N4TFU6"/>
<protein>
    <submittedName>
        <fullName evidence="3">Transposase</fullName>
    </submittedName>
</protein>
<evidence type="ECO:0000313" key="2">
    <source>
        <dbReference type="Proteomes" id="UP000278627"/>
    </source>
</evidence>
<dbReference type="Proteomes" id="UP000278627">
    <property type="component" value="Unassembled WGS sequence"/>
</dbReference>
<proteinExistence type="predicted"/>
<evidence type="ECO:0000313" key="1">
    <source>
        <dbReference type="EMBL" id="VDN88232.1"/>
    </source>
</evidence>
<organism evidence="3">
    <name type="scientific">Brugia pahangi</name>
    <name type="common">Filarial nematode worm</name>
    <dbReference type="NCBI Taxonomy" id="6280"/>
    <lineage>
        <taxon>Eukaryota</taxon>
        <taxon>Metazoa</taxon>
        <taxon>Ecdysozoa</taxon>
        <taxon>Nematoda</taxon>
        <taxon>Chromadorea</taxon>
        <taxon>Rhabditida</taxon>
        <taxon>Spirurina</taxon>
        <taxon>Spiruromorpha</taxon>
        <taxon>Filarioidea</taxon>
        <taxon>Onchocercidae</taxon>
        <taxon>Brugia</taxon>
    </lineage>
</organism>
<dbReference type="AlphaFoldDB" id="A0A0N4TFU6"/>
<dbReference type="EMBL" id="UZAD01007358">
    <property type="protein sequence ID" value="VDN88232.1"/>
    <property type="molecule type" value="Genomic_DNA"/>
</dbReference>
<dbReference type="WBParaSite" id="BPAG_0000708401-mRNA-1">
    <property type="protein sequence ID" value="BPAG_0000708401-mRNA-1"/>
    <property type="gene ID" value="BPAG_0000708401"/>
</dbReference>
<accession>A0A0N4TFU6</accession>
<reference evidence="1 2" key="2">
    <citation type="submission" date="2018-11" db="EMBL/GenBank/DDBJ databases">
        <authorList>
            <consortium name="Pathogen Informatics"/>
        </authorList>
    </citation>
    <scope>NUCLEOTIDE SEQUENCE [LARGE SCALE GENOMIC DNA]</scope>
</reference>
<keyword evidence="2" id="KW-1185">Reference proteome</keyword>
<gene>
    <name evidence="1" type="ORF">BPAG_LOCUS7046</name>
</gene>
<name>A0A0N4TFU6_BRUPA</name>
<evidence type="ECO:0000313" key="3">
    <source>
        <dbReference type="WBParaSite" id="BPAG_0000708401-mRNA-1"/>
    </source>
</evidence>